<dbReference type="Proteomes" id="UP000509594">
    <property type="component" value="Chromosome"/>
</dbReference>
<organism evidence="2 3">
    <name type="scientific">Methanolobus zinderi</name>
    <dbReference type="NCBI Taxonomy" id="536044"/>
    <lineage>
        <taxon>Archaea</taxon>
        <taxon>Methanobacteriati</taxon>
        <taxon>Methanobacteriota</taxon>
        <taxon>Stenosarchaea group</taxon>
        <taxon>Methanomicrobia</taxon>
        <taxon>Methanosarcinales</taxon>
        <taxon>Methanosarcinaceae</taxon>
        <taxon>Methanolobus</taxon>
    </lineage>
</organism>
<gene>
    <name evidence="2" type="ORF">HWN40_06525</name>
</gene>
<dbReference type="AlphaFoldDB" id="A0A7D5I6M8"/>
<feature type="domain" description="DUF2023" evidence="1">
    <location>
        <begin position="2"/>
        <end position="102"/>
    </location>
</feature>
<name>A0A7D5I6M8_9EURY</name>
<dbReference type="EMBL" id="CP058215">
    <property type="protein sequence ID" value="QLC51261.1"/>
    <property type="molecule type" value="Genomic_DNA"/>
</dbReference>
<evidence type="ECO:0000313" key="2">
    <source>
        <dbReference type="EMBL" id="QLC51261.1"/>
    </source>
</evidence>
<accession>A0A7D5I6M8</accession>
<dbReference type="InterPro" id="IPR018594">
    <property type="entry name" value="DUF2023"/>
</dbReference>
<proteinExistence type="predicted"/>
<dbReference type="InterPro" id="IPR036780">
    <property type="entry name" value="PG1857-like_sf"/>
</dbReference>
<reference evidence="2 3" key="1">
    <citation type="submission" date="2020-06" db="EMBL/GenBank/DDBJ databases">
        <title>Methanolobus halotolerans sp. nov., isolated from a saline lake Tus in Siberia.</title>
        <authorList>
            <person name="Shen Y."/>
            <person name="Chen S.-C."/>
            <person name="Lai M.-C."/>
            <person name="Huang H.-H."/>
            <person name="Chiu H.-H."/>
            <person name="Tang S.-L."/>
            <person name="Rogozin D.Y."/>
            <person name="Degermendzhy A.G."/>
        </authorList>
    </citation>
    <scope>NUCLEOTIDE SEQUENCE [LARGE SCALE GENOMIC DNA]</scope>
    <source>
        <strain evidence="2 3">DSM 21339</strain>
    </source>
</reference>
<protein>
    <submittedName>
        <fullName evidence="2">DUF2023 family protein</fullName>
    </submittedName>
</protein>
<dbReference type="SUPFAM" id="SSF160448">
    <property type="entry name" value="PG1857-like"/>
    <property type="match status" value="1"/>
</dbReference>
<evidence type="ECO:0000313" key="3">
    <source>
        <dbReference type="Proteomes" id="UP000509594"/>
    </source>
</evidence>
<evidence type="ECO:0000259" key="1">
    <source>
        <dbReference type="Pfam" id="PF09633"/>
    </source>
</evidence>
<dbReference type="Gene3D" id="3.30.2190.10">
    <property type="entry name" value="PG1857-like"/>
    <property type="match status" value="1"/>
</dbReference>
<keyword evidence="3" id="KW-1185">Reference proteome</keyword>
<sequence>MKVLRHHVYEYQKGIRHLVLHTSSVNFEKEIVKLLEKKNVDYFIQRFSDQKINVFFGDRKCISVLKRIGQKNLSEFTDEEDFMLGIMLGYDTLKQCERYLKRKNTNLAAEAVA</sequence>
<dbReference type="Pfam" id="PF09633">
    <property type="entry name" value="DUF2023"/>
    <property type="match status" value="1"/>
</dbReference>
<dbReference type="KEGG" id="mzi:HWN40_06525"/>